<name>A0AAE0LCH8_9CHLO</name>
<dbReference type="InterPro" id="IPR013083">
    <property type="entry name" value="Znf_RING/FYVE/PHD"/>
</dbReference>
<sequence>MELAPQQAEAEQRQPAPPQPKDLDAQGVPSEPERLPLDDVQLPCGHFCMCRECTLQVAQKKPVCPVCRVRFSRYRLLEEFLTRTEKFTELPSLFGEVSTLCSLAYLKTPLSDNNFSPRDPLGALQGNDEWQRIKEPNQVSLKLRNLPRRLGEFYGDLGRA</sequence>
<keyword evidence="3" id="KW-1185">Reference proteome</keyword>
<evidence type="ECO:0000256" key="1">
    <source>
        <dbReference type="SAM" id="MobiDB-lite"/>
    </source>
</evidence>
<evidence type="ECO:0000313" key="2">
    <source>
        <dbReference type="EMBL" id="KAK3280366.1"/>
    </source>
</evidence>
<dbReference type="AlphaFoldDB" id="A0AAE0LCH8"/>
<proteinExistence type="predicted"/>
<feature type="region of interest" description="Disordered" evidence="1">
    <location>
        <begin position="1"/>
        <end position="34"/>
    </location>
</feature>
<evidence type="ECO:0008006" key="4">
    <source>
        <dbReference type="Google" id="ProtNLM"/>
    </source>
</evidence>
<dbReference type="SUPFAM" id="SSF57850">
    <property type="entry name" value="RING/U-box"/>
    <property type="match status" value="1"/>
</dbReference>
<protein>
    <recommendedName>
        <fullName evidence="4">RING-type domain-containing protein</fullName>
    </recommendedName>
</protein>
<organism evidence="2 3">
    <name type="scientific">Cymbomonas tetramitiformis</name>
    <dbReference type="NCBI Taxonomy" id="36881"/>
    <lineage>
        <taxon>Eukaryota</taxon>
        <taxon>Viridiplantae</taxon>
        <taxon>Chlorophyta</taxon>
        <taxon>Pyramimonadophyceae</taxon>
        <taxon>Pyramimonadales</taxon>
        <taxon>Pyramimonadaceae</taxon>
        <taxon>Cymbomonas</taxon>
    </lineage>
</organism>
<comment type="caution">
    <text evidence="2">The sequence shown here is derived from an EMBL/GenBank/DDBJ whole genome shotgun (WGS) entry which is preliminary data.</text>
</comment>
<accession>A0AAE0LCH8</accession>
<gene>
    <name evidence="2" type="ORF">CYMTET_11794</name>
</gene>
<evidence type="ECO:0000313" key="3">
    <source>
        <dbReference type="Proteomes" id="UP001190700"/>
    </source>
</evidence>
<dbReference type="EMBL" id="LGRX02004428">
    <property type="protein sequence ID" value="KAK3280366.1"/>
    <property type="molecule type" value="Genomic_DNA"/>
</dbReference>
<dbReference type="Pfam" id="PF13920">
    <property type="entry name" value="zf-C3HC4_3"/>
    <property type="match status" value="1"/>
</dbReference>
<dbReference type="Gene3D" id="3.30.40.10">
    <property type="entry name" value="Zinc/RING finger domain, C3HC4 (zinc finger)"/>
    <property type="match status" value="1"/>
</dbReference>
<dbReference type="Proteomes" id="UP001190700">
    <property type="component" value="Unassembled WGS sequence"/>
</dbReference>
<reference evidence="2 3" key="1">
    <citation type="journal article" date="2015" name="Genome Biol. Evol.">
        <title>Comparative Genomics of a Bacterivorous Green Alga Reveals Evolutionary Causalities and Consequences of Phago-Mixotrophic Mode of Nutrition.</title>
        <authorList>
            <person name="Burns J.A."/>
            <person name="Paasch A."/>
            <person name="Narechania A."/>
            <person name="Kim E."/>
        </authorList>
    </citation>
    <scope>NUCLEOTIDE SEQUENCE [LARGE SCALE GENOMIC DNA]</scope>
    <source>
        <strain evidence="2 3">PLY_AMNH</strain>
    </source>
</reference>